<proteinExistence type="predicted"/>
<protein>
    <recommendedName>
        <fullName evidence="3">FBD domain-containing protein</fullName>
    </recommendedName>
</protein>
<dbReference type="OrthoDB" id="612216at2759"/>
<keyword evidence="2" id="KW-1185">Reference proteome</keyword>
<evidence type="ECO:0000313" key="2">
    <source>
        <dbReference type="Proteomes" id="UP000230069"/>
    </source>
</evidence>
<dbReference type="InParanoid" id="A0A2G5CN41"/>
<evidence type="ECO:0000313" key="1">
    <source>
        <dbReference type="EMBL" id="PIA32713.1"/>
    </source>
</evidence>
<dbReference type="AlphaFoldDB" id="A0A2G5CN41"/>
<name>A0A2G5CN41_AQUCA</name>
<organism evidence="1 2">
    <name type="scientific">Aquilegia coerulea</name>
    <name type="common">Rocky mountain columbine</name>
    <dbReference type="NCBI Taxonomy" id="218851"/>
    <lineage>
        <taxon>Eukaryota</taxon>
        <taxon>Viridiplantae</taxon>
        <taxon>Streptophyta</taxon>
        <taxon>Embryophyta</taxon>
        <taxon>Tracheophyta</taxon>
        <taxon>Spermatophyta</taxon>
        <taxon>Magnoliopsida</taxon>
        <taxon>Ranunculales</taxon>
        <taxon>Ranunculaceae</taxon>
        <taxon>Thalictroideae</taxon>
        <taxon>Aquilegia</taxon>
    </lineage>
</organism>
<evidence type="ECO:0008006" key="3">
    <source>
        <dbReference type="Google" id="ProtNLM"/>
    </source>
</evidence>
<dbReference type="InterPro" id="IPR050232">
    <property type="entry name" value="FBL13/AtMIF1-like"/>
</dbReference>
<sequence length="175" mass="20176">MKYVIQTNVLSKTCLWTSLPYLRFEICPIRGVAMWVEFVNQVLLLRESSRIQTLSIVFPKIHRFSDTPQVESWFRVAMQRKLKNLHLKFHHDSYNPVPRFGFSQIYIQSLPPYLFNCKSLTSLNLEVDVSGCYCYKAIVLAQPSTINLPLLTSLSLGAIDIVSTSSCQAVHFWKD</sequence>
<dbReference type="PANTHER" id="PTHR31900">
    <property type="entry name" value="F-BOX/RNI SUPERFAMILY PROTEIN-RELATED"/>
    <property type="match status" value="1"/>
</dbReference>
<dbReference type="Proteomes" id="UP000230069">
    <property type="component" value="Unassembled WGS sequence"/>
</dbReference>
<dbReference type="SUPFAM" id="SSF52047">
    <property type="entry name" value="RNI-like"/>
    <property type="match status" value="1"/>
</dbReference>
<gene>
    <name evidence="1" type="ORF">AQUCO_04400125v1</name>
</gene>
<accession>A0A2G5CN41</accession>
<reference evidence="1 2" key="1">
    <citation type="submission" date="2017-09" db="EMBL/GenBank/DDBJ databases">
        <title>WGS assembly of Aquilegia coerulea Goldsmith.</title>
        <authorList>
            <person name="Hodges S."/>
            <person name="Kramer E."/>
            <person name="Nordborg M."/>
            <person name="Tomkins J."/>
            <person name="Borevitz J."/>
            <person name="Derieg N."/>
            <person name="Yan J."/>
            <person name="Mihaltcheva S."/>
            <person name="Hayes R.D."/>
            <person name="Rokhsar D."/>
        </authorList>
    </citation>
    <scope>NUCLEOTIDE SEQUENCE [LARGE SCALE GENOMIC DNA]</scope>
    <source>
        <strain evidence="2">cv. Goldsmith</strain>
    </source>
</reference>
<dbReference type="PANTHER" id="PTHR31900:SF30">
    <property type="entry name" value="SUPERFAMILY PROTEIN, PUTATIVE-RELATED"/>
    <property type="match status" value="1"/>
</dbReference>
<dbReference type="EMBL" id="KZ305061">
    <property type="protein sequence ID" value="PIA32713.1"/>
    <property type="molecule type" value="Genomic_DNA"/>
</dbReference>